<name>A0ABD3GZ88_9MARC</name>
<evidence type="ECO:0000256" key="1">
    <source>
        <dbReference type="ARBA" id="ARBA00022737"/>
    </source>
</evidence>
<dbReference type="InterPro" id="IPR046342">
    <property type="entry name" value="CBS_dom_sf"/>
</dbReference>
<dbReference type="Proteomes" id="UP001633002">
    <property type="component" value="Unassembled WGS sequence"/>
</dbReference>
<feature type="repeat" description="PPR" evidence="2">
    <location>
        <begin position="355"/>
        <end position="389"/>
    </location>
</feature>
<dbReference type="CDD" id="cd02205">
    <property type="entry name" value="CBS_pair_SF"/>
    <property type="match status" value="1"/>
</dbReference>
<dbReference type="NCBIfam" id="TIGR00756">
    <property type="entry name" value="PPR"/>
    <property type="match status" value="4"/>
</dbReference>
<keyword evidence="1" id="KW-0677">Repeat</keyword>
<evidence type="ECO:0000256" key="2">
    <source>
        <dbReference type="PROSITE-ProRule" id="PRU00708"/>
    </source>
</evidence>
<gene>
    <name evidence="4" type="ORF">R1sor_001719</name>
</gene>
<evidence type="ECO:0000259" key="3">
    <source>
        <dbReference type="Pfam" id="PF00571"/>
    </source>
</evidence>
<dbReference type="Pfam" id="PF00571">
    <property type="entry name" value="CBS"/>
    <property type="match status" value="1"/>
</dbReference>
<dbReference type="InterPro" id="IPR044781">
    <property type="entry name" value="At5g10690-like"/>
</dbReference>
<feature type="repeat" description="PPR" evidence="2">
    <location>
        <begin position="244"/>
        <end position="278"/>
    </location>
</feature>
<dbReference type="Gene3D" id="3.10.580.10">
    <property type="entry name" value="CBS-domain"/>
    <property type="match status" value="1"/>
</dbReference>
<dbReference type="InterPro" id="IPR002885">
    <property type="entry name" value="PPR_rpt"/>
</dbReference>
<dbReference type="SUPFAM" id="SSF54631">
    <property type="entry name" value="CBS-domain pair"/>
    <property type="match status" value="1"/>
</dbReference>
<dbReference type="Gene3D" id="1.25.40.10">
    <property type="entry name" value="Tetratricopeptide repeat domain"/>
    <property type="match status" value="3"/>
</dbReference>
<evidence type="ECO:0000313" key="4">
    <source>
        <dbReference type="EMBL" id="KAL3683697.1"/>
    </source>
</evidence>
<evidence type="ECO:0000313" key="5">
    <source>
        <dbReference type="Proteomes" id="UP001633002"/>
    </source>
</evidence>
<proteinExistence type="predicted"/>
<dbReference type="Pfam" id="PF13812">
    <property type="entry name" value="PPR_3"/>
    <property type="match status" value="1"/>
</dbReference>
<accession>A0ABD3GZ88</accession>
<dbReference type="Pfam" id="PF01535">
    <property type="entry name" value="PPR"/>
    <property type="match status" value="1"/>
</dbReference>
<dbReference type="PANTHER" id="PTHR47581">
    <property type="entry name" value="OS09G0431600 PROTEIN"/>
    <property type="match status" value="1"/>
</dbReference>
<feature type="repeat" description="PPR" evidence="2">
    <location>
        <begin position="435"/>
        <end position="465"/>
    </location>
</feature>
<dbReference type="Pfam" id="PF13041">
    <property type="entry name" value="PPR_2"/>
    <property type="match status" value="2"/>
</dbReference>
<dbReference type="PANTHER" id="PTHR47581:SF2">
    <property type="entry name" value="OS09G0431600 PROTEIN"/>
    <property type="match status" value="1"/>
</dbReference>
<dbReference type="EMBL" id="JBJQOH010000006">
    <property type="protein sequence ID" value="KAL3683697.1"/>
    <property type="molecule type" value="Genomic_DNA"/>
</dbReference>
<comment type="caution">
    <text evidence="4">The sequence shown here is derived from an EMBL/GenBank/DDBJ whole genome shotgun (WGS) entry which is preliminary data.</text>
</comment>
<feature type="domain" description="CBS" evidence="3">
    <location>
        <begin position="591"/>
        <end position="640"/>
    </location>
</feature>
<feature type="repeat" description="PPR" evidence="2">
    <location>
        <begin position="320"/>
        <end position="354"/>
    </location>
</feature>
<keyword evidence="5" id="KW-1185">Reference proteome</keyword>
<dbReference type="PROSITE" id="PS51375">
    <property type="entry name" value="PPR"/>
    <property type="match status" value="4"/>
</dbReference>
<dbReference type="AlphaFoldDB" id="A0ABD3GZ88"/>
<protein>
    <recommendedName>
        <fullName evidence="3">CBS domain-containing protein</fullName>
    </recommendedName>
</protein>
<reference evidence="4 5" key="1">
    <citation type="submission" date="2024-09" db="EMBL/GenBank/DDBJ databases">
        <title>Chromosome-scale assembly of Riccia sorocarpa.</title>
        <authorList>
            <person name="Paukszto L."/>
        </authorList>
    </citation>
    <scope>NUCLEOTIDE SEQUENCE [LARGE SCALE GENOMIC DNA]</scope>
    <source>
        <strain evidence="4">LP-2024</strain>
        <tissue evidence="4">Aerial parts of the thallus</tissue>
    </source>
</reference>
<dbReference type="InterPro" id="IPR000644">
    <property type="entry name" value="CBS_dom"/>
</dbReference>
<dbReference type="InterPro" id="IPR011990">
    <property type="entry name" value="TPR-like_helical_dom_sf"/>
</dbReference>
<organism evidence="4 5">
    <name type="scientific">Riccia sorocarpa</name>
    <dbReference type="NCBI Taxonomy" id="122646"/>
    <lineage>
        <taxon>Eukaryota</taxon>
        <taxon>Viridiplantae</taxon>
        <taxon>Streptophyta</taxon>
        <taxon>Embryophyta</taxon>
        <taxon>Marchantiophyta</taxon>
        <taxon>Marchantiopsida</taxon>
        <taxon>Marchantiidae</taxon>
        <taxon>Marchantiales</taxon>
        <taxon>Ricciaceae</taxon>
        <taxon>Riccia</taxon>
    </lineage>
</organism>
<sequence length="731" mass="80797">MVSVGLSCASPIAASPSFRSSFSTAAAVNRCRSSRRPVGFIGFVRCSTSRDESDDAQNTQPMETMKKLECGLCAELAVATAVPSFAASNQARVLPRSRDPDRCRKAFVGKKARQKALERETAVQREQRELLAQVRSRKKLTWLQREQDLSQSGSEGEKIWPFWRKKKKAELNSRALTRRVIELSKKQQLDQVFKVLEDAKREDNWAPNLIIMNAVVAACVNCHNVDRAFQVYEEMIGENGCGADTVTYGTLLKGLGEARRLDDAFELVERIVGGKAPGNLELTDVHLNTLVNACIEAGDSLRARAALVRYRSSVPKTSPSTLTYNLLIKGCARLGDSLEALKLKEEMIKQGLQPQRLTYNSLVLACVNGGDMDQAFELLKEMKVETPPSEARRLNTSRLLPDVVTYTTLLKGTGDLDSVLKLVEEMKKSPTCIMDRIAYTAVVDACIAAGGVQEGLRFFEEMKEMARSNVRMKPKSHVFLALMRAYAEKGDIEMVRNLKQQMVPLSAGNVTAEDRAQADELLIEAAVNLGQIGLARSMLRGMIGLKKGIPLTGRAHTVLVRLQALLGFQDSLFKPYMLQPGISPYEIVESIMIRYEDANPLPADVEVKKVIMRFLKDDAIPVVDDQGACIGVIYAEDIHKIDIRIRDVMRGPPPIVTSSTLIYRAVGLLLDPKVKLLAVVSSRGAYSTERSTSRELPLGFVSRGTIFSLGKYQPIGASSRTPLVSEIREKT</sequence>